<dbReference type="CDD" id="cd00077">
    <property type="entry name" value="HDc"/>
    <property type="match status" value="1"/>
</dbReference>
<name>A0A5C5Y999_9PLAN</name>
<dbReference type="GO" id="GO:0003676">
    <property type="term" value="F:nucleic acid binding"/>
    <property type="evidence" value="ECO:0007669"/>
    <property type="project" value="InterPro"/>
</dbReference>
<dbReference type="EMBL" id="SJPL01000001">
    <property type="protein sequence ID" value="TWT70885.1"/>
    <property type="molecule type" value="Genomic_DNA"/>
</dbReference>
<dbReference type="InterPro" id="IPR003607">
    <property type="entry name" value="HD/PDEase_dom"/>
</dbReference>
<dbReference type="SMART" id="SM00471">
    <property type="entry name" value="HDc"/>
    <property type="match status" value="1"/>
</dbReference>
<gene>
    <name evidence="3" type="primary">yhaM</name>
    <name evidence="3" type="ORF">Pan14r_31930</name>
</gene>
<evidence type="ECO:0000256" key="1">
    <source>
        <dbReference type="ARBA" id="ARBA00022801"/>
    </source>
</evidence>
<evidence type="ECO:0000259" key="2">
    <source>
        <dbReference type="SMART" id="SM00471"/>
    </source>
</evidence>
<dbReference type="InterPro" id="IPR050798">
    <property type="entry name" value="YhaM_exoribonuc/phosphodiest"/>
</dbReference>
<dbReference type="PANTHER" id="PTHR37294">
    <property type="entry name" value="3'-5' EXORIBONUCLEASE YHAM"/>
    <property type="match status" value="1"/>
</dbReference>
<dbReference type="CDD" id="cd04492">
    <property type="entry name" value="YhaM_OBF_like"/>
    <property type="match status" value="1"/>
</dbReference>
<dbReference type="InterPro" id="IPR004365">
    <property type="entry name" value="NA-bd_OB_tRNA"/>
</dbReference>
<protein>
    <submittedName>
        <fullName evidence="3">3'-5' exoribonuclease YhaM</fullName>
        <ecNumber evidence="3">3.1.-.-</ecNumber>
    </submittedName>
</protein>
<dbReference type="PANTHER" id="PTHR37294:SF1">
    <property type="entry name" value="3'-5' EXORIBONUCLEASE YHAM"/>
    <property type="match status" value="1"/>
</dbReference>
<accession>A0A5C5Y999</accession>
<organism evidence="3 4">
    <name type="scientific">Crateriforma conspicua</name>
    <dbReference type="NCBI Taxonomy" id="2527996"/>
    <lineage>
        <taxon>Bacteria</taxon>
        <taxon>Pseudomonadati</taxon>
        <taxon>Planctomycetota</taxon>
        <taxon>Planctomycetia</taxon>
        <taxon>Planctomycetales</taxon>
        <taxon>Planctomycetaceae</taxon>
        <taxon>Crateriforma</taxon>
    </lineage>
</organism>
<dbReference type="Gene3D" id="1.10.3210.10">
    <property type="entry name" value="Hypothetical protein af1432"/>
    <property type="match status" value="1"/>
</dbReference>
<feature type="domain" description="HD/PDEase" evidence="2">
    <location>
        <begin position="217"/>
        <end position="354"/>
    </location>
</feature>
<sequence>MDRTDAKANGSSDQGFQTLDHHAQVCQIAVATESPQSNRIFGARHAPLRQWNRLTVTSTAPRIAINQLADGQTVAQAFRVADKQIRVNRQGGKYLFLRLADRTGKIVGMMWNVDERVADSFDRADYIHTEGRTQVHNGALQVIVTQLERMDPSEVDPADFEQFDAEQSQRLMARLTEQLGSIEDPQLSRLAQCYLNDGDLMNQLASAAAAVVHHHAFPGGLLRHTVDLMELADFVGKRYESIDRDLLLLGAFLHDLGKMHELSSDGELSYTDRGQMVGHIVIGIQMLGDKIQQIDTPETPFPVDLRYQLEHLIVSHHGEFEYGSPRLPSTMEAVALHHIDNLDAKISSFASVIEQDVSADPHWTNYNPSIGRKLWKK</sequence>
<proteinExistence type="predicted"/>
<dbReference type="NCBIfam" id="TIGR00277">
    <property type="entry name" value="HDIG"/>
    <property type="match status" value="1"/>
</dbReference>
<dbReference type="InterPro" id="IPR006674">
    <property type="entry name" value="HD_domain"/>
</dbReference>
<keyword evidence="4" id="KW-1185">Reference proteome</keyword>
<reference evidence="3 4" key="1">
    <citation type="submission" date="2019-02" db="EMBL/GenBank/DDBJ databases">
        <title>Deep-cultivation of Planctomycetes and their phenomic and genomic characterization uncovers novel biology.</title>
        <authorList>
            <person name="Wiegand S."/>
            <person name="Jogler M."/>
            <person name="Boedeker C."/>
            <person name="Pinto D."/>
            <person name="Vollmers J."/>
            <person name="Rivas-Marin E."/>
            <person name="Kohn T."/>
            <person name="Peeters S.H."/>
            <person name="Heuer A."/>
            <person name="Rast P."/>
            <person name="Oberbeckmann S."/>
            <person name="Bunk B."/>
            <person name="Jeske O."/>
            <person name="Meyerdierks A."/>
            <person name="Storesund J.E."/>
            <person name="Kallscheuer N."/>
            <person name="Luecker S."/>
            <person name="Lage O.M."/>
            <person name="Pohl T."/>
            <person name="Merkel B.J."/>
            <person name="Hornburger P."/>
            <person name="Mueller R.-W."/>
            <person name="Bruemmer F."/>
            <person name="Labrenz M."/>
            <person name="Spormann A.M."/>
            <person name="Op Den Camp H."/>
            <person name="Overmann J."/>
            <person name="Amann R."/>
            <person name="Jetten M.S.M."/>
            <person name="Mascher T."/>
            <person name="Medema M.H."/>
            <person name="Devos D.P."/>
            <person name="Kaster A.-K."/>
            <person name="Ovreas L."/>
            <person name="Rohde M."/>
            <person name="Galperin M.Y."/>
            <person name="Jogler C."/>
        </authorList>
    </citation>
    <scope>NUCLEOTIDE SEQUENCE [LARGE SCALE GENOMIC DNA]</scope>
    <source>
        <strain evidence="3 4">Pan14r</strain>
    </source>
</reference>
<comment type="caution">
    <text evidence="3">The sequence shown here is derived from an EMBL/GenBank/DDBJ whole genome shotgun (WGS) entry which is preliminary data.</text>
</comment>
<dbReference type="SUPFAM" id="SSF109604">
    <property type="entry name" value="HD-domain/PDEase-like"/>
    <property type="match status" value="1"/>
</dbReference>
<keyword evidence="1 3" id="KW-0378">Hydrolase</keyword>
<dbReference type="EC" id="3.1.-.-" evidence="3"/>
<dbReference type="Proteomes" id="UP000317238">
    <property type="component" value="Unassembled WGS sequence"/>
</dbReference>
<dbReference type="AlphaFoldDB" id="A0A5C5Y999"/>
<dbReference type="OrthoDB" id="9778453at2"/>
<dbReference type="GO" id="GO:0016787">
    <property type="term" value="F:hydrolase activity"/>
    <property type="evidence" value="ECO:0007669"/>
    <property type="project" value="UniProtKB-KW"/>
</dbReference>
<dbReference type="Pfam" id="PF01336">
    <property type="entry name" value="tRNA_anti-codon"/>
    <property type="match status" value="1"/>
</dbReference>
<evidence type="ECO:0000313" key="3">
    <source>
        <dbReference type="EMBL" id="TWT70885.1"/>
    </source>
</evidence>
<evidence type="ECO:0000313" key="4">
    <source>
        <dbReference type="Proteomes" id="UP000317238"/>
    </source>
</evidence>
<dbReference type="InterPro" id="IPR006675">
    <property type="entry name" value="HDIG_dom"/>
</dbReference>
<dbReference type="Pfam" id="PF01966">
    <property type="entry name" value="HD"/>
    <property type="match status" value="1"/>
</dbReference>
<dbReference type="GO" id="GO:0031125">
    <property type="term" value="P:rRNA 3'-end processing"/>
    <property type="evidence" value="ECO:0007669"/>
    <property type="project" value="TreeGrafter"/>
</dbReference>